<comment type="caution">
    <text evidence="15">The sequence shown here is derived from an EMBL/GenBank/DDBJ whole genome shotgun (WGS) entry which is preliminary data.</text>
</comment>
<accession>A0A1G1ZVZ9</accession>
<feature type="domain" description="UvrD-like helicase C-terminal" evidence="14">
    <location>
        <begin position="287"/>
        <end position="530"/>
    </location>
</feature>
<dbReference type="PROSITE" id="PS51198">
    <property type="entry name" value="UVRD_HELICASE_ATP_BIND"/>
    <property type="match status" value="1"/>
</dbReference>
<evidence type="ECO:0000256" key="12">
    <source>
        <dbReference type="SAM" id="MobiDB-lite"/>
    </source>
</evidence>
<protein>
    <recommendedName>
        <fullName evidence="9">DNA 3'-5' helicase</fullName>
        <ecNumber evidence="9">5.6.2.4</ecNumber>
    </recommendedName>
</protein>
<dbReference type="CDD" id="cd17932">
    <property type="entry name" value="DEXQc_UvrD"/>
    <property type="match status" value="1"/>
</dbReference>
<dbReference type="AlphaFoldDB" id="A0A1G1ZVZ9"/>
<evidence type="ECO:0000256" key="10">
    <source>
        <dbReference type="ARBA" id="ARBA00048988"/>
    </source>
</evidence>
<dbReference type="PANTHER" id="PTHR11070:SF2">
    <property type="entry name" value="ATP-DEPENDENT DNA HELICASE SRS2"/>
    <property type="match status" value="1"/>
</dbReference>
<proteinExistence type="inferred from homology"/>
<gene>
    <name evidence="15" type="ORF">A3I24_01685</name>
</gene>
<evidence type="ECO:0000256" key="11">
    <source>
        <dbReference type="PROSITE-ProRule" id="PRU00560"/>
    </source>
</evidence>
<feature type="region of interest" description="Disordered" evidence="12">
    <location>
        <begin position="1"/>
        <end position="23"/>
    </location>
</feature>
<evidence type="ECO:0000259" key="13">
    <source>
        <dbReference type="PROSITE" id="PS51198"/>
    </source>
</evidence>
<dbReference type="InterPro" id="IPR014016">
    <property type="entry name" value="UvrD-like_ATP-bd"/>
</dbReference>
<evidence type="ECO:0000256" key="4">
    <source>
        <dbReference type="ARBA" id="ARBA00022806"/>
    </source>
</evidence>
<dbReference type="Gene3D" id="3.40.50.300">
    <property type="entry name" value="P-loop containing nucleotide triphosphate hydrolases"/>
    <property type="match status" value="3"/>
</dbReference>
<evidence type="ECO:0000259" key="14">
    <source>
        <dbReference type="PROSITE" id="PS51217"/>
    </source>
</evidence>
<dbReference type="InterPro" id="IPR027417">
    <property type="entry name" value="P-loop_NTPase"/>
</dbReference>
<evidence type="ECO:0000256" key="8">
    <source>
        <dbReference type="ARBA" id="ARBA00034617"/>
    </source>
</evidence>
<evidence type="ECO:0000256" key="1">
    <source>
        <dbReference type="ARBA" id="ARBA00009922"/>
    </source>
</evidence>
<name>A0A1G1ZVZ9_9BACT</name>
<feature type="domain" description="UvrD-like helicase ATP-binding" evidence="13">
    <location>
        <begin position="12"/>
        <end position="286"/>
    </location>
</feature>
<dbReference type="InterPro" id="IPR000212">
    <property type="entry name" value="DNA_helicase_UvrD/REP"/>
</dbReference>
<dbReference type="CDD" id="cd18807">
    <property type="entry name" value="SF1_C_UvrD"/>
    <property type="match status" value="1"/>
</dbReference>
<evidence type="ECO:0000256" key="2">
    <source>
        <dbReference type="ARBA" id="ARBA00022741"/>
    </source>
</evidence>
<dbReference type="EMBL" id="MHJL01000001">
    <property type="protein sequence ID" value="OGY68316.1"/>
    <property type="molecule type" value="Genomic_DNA"/>
</dbReference>
<evidence type="ECO:0000256" key="5">
    <source>
        <dbReference type="ARBA" id="ARBA00022840"/>
    </source>
</evidence>
<feature type="compositionally biased region" description="Polar residues" evidence="12">
    <location>
        <begin position="1"/>
        <end position="15"/>
    </location>
</feature>
<evidence type="ECO:0000256" key="3">
    <source>
        <dbReference type="ARBA" id="ARBA00022801"/>
    </source>
</evidence>
<keyword evidence="3 11" id="KW-0378">Hydrolase</keyword>
<keyword evidence="7" id="KW-0413">Isomerase</keyword>
<organism evidence="15 16">
    <name type="scientific">Candidatus Harrisonbacteria bacterium RIFCSPLOWO2_02_FULL_41_13b</name>
    <dbReference type="NCBI Taxonomy" id="1798409"/>
    <lineage>
        <taxon>Bacteria</taxon>
        <taxon>Candidatus Harrisoniibacteriota</taxon>
    </lineage>
</organism>
<reference evidence="15 16" key="1">
    <citation type="journal article" date="2016" name="Nat. Commun.">
        <title>Thousands of microbial genomes shed light on interconnected biogeochemical processes in an aquifer system.</title>
        <authorList>
            <person name="Anantharaman K."/>
            <person name="Brown C.T."/>
            <person name="Hug L.A."/>
            <person name="Sharon I."/>
            <person name="Castelle C.J."/>
            <person name="Probst A.J."/>
            <person name="Thomas B.C."/>
            <person name="Singh A."/>
            <person name="Wilkins M.J."/>
            <person name="Karaoz U."/>
            <person name="Brodie E.L."/>
            <person name="Williams K.H."/>
            <person name="Hubbard S.S."/>
            <person name="Banfield J.F."/>
        </authorList>
    </citation>
    <scope>NUCLEOTIDE SEQUENCE [LARGE SCALE GENOMIC DNA]</scope>
</reference>
<evidence type="ECO:0000256" key="6">
    <source>
        <dbReference type="ARBA" id="ARBA00023125"/>
    </source>
</evidence>
<dbReference type="Pfam" id="PF13361">
    <property type="entry name" value="UvrD_C"/>
    <property type="match status" value="1"/>
</dbReference>
<dbReference type="PANTHER" id="PTHR11070">
    <property type="entry name" value="UVRD / RECB / PCRA DNA HELICASE FAMILY MEMBER"/>
    <property type="match status" value="1"/>
</dbReference>
<dbReference type="Gene3D" id="1.10.486.10">
    <property type="entry name" value="PCRA, domain 4"/>
    <property type="match status" value="2"/>
</dbReference>
<keyword evidence="2 11" id="KW-0547">Nucleotide-binding</keyword>
<evidence type="ECO:0000256" key="9">
    <source>
        <dbReference type="ARBA" id="ARBA00034808"/>
    </source>
</evidence>
<dbReference type="Pfam" id="PF00580">
    <property type="entry name" value="UvrD-helicase"/>
    <property type="match status" value="1"/>
</dbReference>
<dbReference type="GO" id="GO:0005829">
    <property type="term" value="C:cytosol"/>
    <property type="evidence" value="ECO:0007669"/>
    <property type="project" value="TreeGrafter"/>
</dbReference>
<comment type="catalytic activity">
    <reaction evidence="8">
        <text>Couples ATP hydrolysis with the unwinding of duplex DNA by translocating in the 3'-5' direction.</text>
        <dbReference type="EC" id="5.6.2.4"/>
    </reaction>
</comment>
<keyword evidence="6" id="KW-0238">DNA-binding</keyword>
<dbReference type="Gene3D" id="1.10.10.160">
    <property type="match status" value="1"/>
</dbReference>
<dbReference type="GO" id="GO:0033202">
    <property type="term" value="C:DNA helicase complex"/>
    <property type="evidence" value="ECO:0007669"/>
    <property type="project" value="TreeGrafter"/>
</dbReference>
<dbReference type="GO" id="GO:0043138">
    <property type="term" value="F:3'-5' DNA helicase activity"/>
    <property type="evidence" value="ECO:0007669"/>
    <property type="project" value="UniProtKB-EC"/>
</dbReference>
<dbReference type="STRING" id="1798409.A3I24_01685"/>
<dbReference type="GO" id="GO:0000725">
    <property type="term" value="P:recombinational repair"/>
    <property type="evidence" value="ECO:0007669"/>
    <property type="project" value="TreeGrafter"/>
</dbReference>
<dbReference type="Pfam" id="PF13538">
    <property type="entry name" value="UvrD_C_2"/>
    <property type="match status" value="1"/>
</dbReference>
<evidence type="ECO:0000256" key="7">
    <source>
        <dbReference type="ARBA" id="ARBA00023235"/>
    </source>
</evidence>
<evidence type="ECO:0000313" key="16">
    <source>
        <dbReference type="Proteomes" id="UP000177690"/>
    </source>
</evidence>
<keyword evidence="5 11" id="KW-0067">ATP-binding</keyword>
<dbReference type="InterPro" id="IPR013986">
    <property type="entry name" value="DExx_box_DNA_helicase_dom_sf"/>
</dbReference>
<evidence type="ECO:0000313" key="15">
    <source>
        <dbReference type="EMBL" id="OGY68316.1"/>
    </source>
</evidence>
<dbReference type="EC" id="5.6.2.4" evidence="9"/>
<dbReference type="GO" id="GO:0005524">
    <property type="term" value="F:ATP binding"/>
    <property type="evidence" value="ECO:0007669"/>
    <property type="project" value="UniProtKB-UniRule"/>
</dbReference>
<sequence>MTKNNDLPNRQTGLNPAQKEAVDHKDGPILIAAGAGSGKTHTLTNRLKKLVKNGVRPENILAITFTNKAANEMRERVFGKQEAKNKNQGPLFIGTFHSLGARILKKESKLVERTPTFTIFDSDDSLSLIKKLMKEADIDKEQYSPTLLQNKISTVKNEMIDPGEYLDKIALRIFEKYEASLIKNNGFDFDDLIEKVAKIFETHPQILEKYQNEFRYILVDEYQDVNPSQYKLVRLLAQKHQNLSVVGDDAQSIYGFRGSDFRNFLNFEQDWPNAKIVKLEQNYRSAGNIITAASAVIKNNKFQKPKDLWTENPAGSLIKIVGAESAEEEASWIADAIQKLAISNSQLKSSRSQITNYQLPITAVLYRTNAQSRSIEQEFIVRQIPYKIFGGLKFYERKEVKDIVAALRIAFNPQDSLSAERISKTFNKDVAAYLNQELPRLGKELTILELINFFLKNSHYFEYLDKHHKNSKERQENVNELINFASGFKNLGEFLERVSLLQSADSPAKQSMINGQMSVVNLMSVHLAKGLEFGNVFVIGCNEGLIPHQMSYGSQDELEEERRLMYVAMTRAKKELCLSFFNIPSRFLYEIPPELTETINLSRGKKELPDEDEMYLENF</sequence>
<dbReference type="InterPro" id="IPR027785">
    <property type="entry name" value="UvrD-like_helicase_C"/>
</dbReference>
<keyword evidence="4 11" id="KW-0347">Helicase</keyword>
<comment type="catalytic activity">
    <reaction evidence="10">
        <text>ATP + H2O = ADP + phosphate + H(+)</text>
        <dbReference type="Rhea" id="RHEA:13065"/>
        <dbReference type="ChEBI" id="CHEBI:15377"/>
        <dbReference type="ChEBI" id="CHEBI:15378"/>
        <dbReference type="ChEBI" id="CHEBI:30616"/>
        <dbReference type="ChEBI" id="CHEBI:43474"/>
        <dbReference type="ChEBI" id="CHEBI:456216"/>
        <dbReference type="EC" id="5.6.2.4"/>
    </reaction>
</comment>
<comment type="similarity">
    <text evidence="1">Belongs to the helicase family. UvrD subfamily.</text>
</comment>
<dbReference type="GO" id="GO:0016887">
    <property type="term" value="F:ATP hydrolysis activity"/>
    <property type="evidence" value="ECO:0007669"/>
    <property type="project" value="RHEA"/>
</dbReference>
<feature type="binding site" evidence="11">
    <location>
        <begin position="33"/>
        <end position="40"/>
    </location>
    <ligand>
        <name>ATP</name>
        <dbReference type="ChEBI" id="CHEBI:30616"/>
    </ligand>
</feature>
<dbReference type="GO" id="GO:0003677">
    <property type="term" value="F:DNA binding"/>
    <property type="evidence" value="ECO:0007669"/>
    <property type="project" value="UniProtKB-KW"/>
</dbReference>
<dbReference type="Proteomes" id="UP000177690">
    <property type="component" value="Unassembled WGS sequence"/>
</dbReference>
<dbReference type="PROSITE" id="PS51217">
    <property type="entry name" value="UVRD_HELICASE_CTER"/>
    <property type="match status" value="1"/>
</dbReference>
<dbReference type="SUPFAM" id="SSF52540">
    <property type="entry name" value="P-loop containing nucleoside triphosphate hydrolases"/>
    <property type="match status" value="1"/>
</dbReference>
<dbReference type="InterPro" id="IPR014017">
    <property type="entry name" value="DNA_helicase_UvrD-like_C"/>
</dbReference>